<dbReference type="RefSeq" id="WP_207544539.1">
    <property type="nucleotide sequence ID" value="NZ_FOZG01000001.1"/>
</dbReference>
<evidence type="ECO:0000313" key="3">
    <source>
        <dbReference type="EMBL" id="SFR87883.1"/>
    </source>
</evidence>
<feature type="chain" id="PRO_5011493690" evidence="2">
    <location>
        <begin position="22"/>
        <end position="141"/>
    </location>
</feature>
<evidence type="ECO:0000313" key="4">
    <source>
        <dbReference type="Proteomes" id="UP000198824"/>
    </source>
</evidence>
<dbReference type="EMBL" id="FOZG01000001">
    <property type="protein sequence ID" value="SFR87883.1"/>
    <property type="molecule type" value="Genomic_DNA"/>
</dbReference>
<protein>
    <submittedName>
        <fullName evidence="3">Uncharacterized protein</fullName>
    </submittedName>
</protein>
<sequence>MRTSMKTFVAGLALSSAMVVATAPADAQRWRGGGGPGWGRGYYGGGPVFRGGGWRGGYRGGYRGYYRPYYRGYDRTGVAIGAGLLGLGVGAAIASANRPYYDGYYGGPAYYGGGYAWGGGCYTRRVWDPYIGRRVRVRYCD</sequence>
<gene>
    <name evidence="3" type="ORF">SAMN05192580_1476</name>
</gene>
<proteinExistence type="predicted"/>
<reference evidence="3 4" key="1">
    <citation type="submission" date="2016-10" db="EMBL/GenBank/DDBJ databases">
        <authorList>
            <person name="de Groot N.N."/>
        </authorList>
    </citation>
    <scope>NUCLEOTIDE SEQUENCE [LARGE SCALE GENOMIC DNA]</scope>
    <source>
        <strain evidence="3 4">S5-249</strain>
    </source>
</reference>
<accession>A0A1I6K9E5</accession>
<keyword evidence="1" id="KW-0472">Membrane</keyword>
<feature type="signal peptide" evidence="2">
    <location>
        <begin position="1"/>
        <end position="21"/>
    </location>
</feature>
<keyword evidence="1" id="KW-1133">Transmembrane helix</keyword>
<dbReference type="Proteomes" id="UP000198824">
    <property type="component" value="Unassembled WGS sequence"/>
</dbReference>
<organism evidence="3 4">
    <name type="scientific">Sphingomonas jatrophae</name>
    <dbReference type="NCBI Taxonomy" id="1166337"/>
    <lineage>
        <taxon>Bacteria</taxon>
        <taxon>Pseudomonadati</taxon>
        <taxon>Pseudomonadota</taxon>
        <taxon>Alphaproteobacteria</taxon>
        <taxon>Sphingomonadales</taxon>
        <taxon>Sphingomonadaceae</taxon>
        <taxon>Sphingomonas</taxon>
    </lineage>
</organism>
<keyword evidence="2" id="KW-0732">Signal</keyword>
<dbReference type="STRING" id="1166337.SAMN05192580_1476"/>
<keyword evidence="4" id="KW-1185">Reference proteome</keyword>
<keyword evidence="1" id="KW-0812">Transmembrane</keyword>
<evidence type="ECO:0000256" key="1">
    <source>
        <dbReference type="SAM" id="Phobius"/>
    </source>
</evidence>
<dbReference type="AlphaFoldDB" id="A0A1I6K9E5"/>
<name>A0A1I6K9E5_9SPHN</name>
<evidence type="ECO:0000256" key="2">
    <source>
        <dbReference type="SAM" id="SignalP"/>
    </source>
</evidence>
<feature type="transmembrane region" description="Helical" evidence="1">
    <location>
        <begin position="76"/>
        <end position="96"/>
    </location>
</feature>